<evidence type="ECO:0000256" key="1">
    <source>
        <dbReference type="SAM" id="MobiDB-lite"/>
    </source>
</evidence>
<sequence>MPPKRALKKTAEAALLLEDPHVEVYMRKSAKWNERTTATYKRQAQVQLILASLARQTEECNRELNIVYTNAHLLSSLRIGEYRQRTNPLPPVAPVKKTRGKRDGADKGASRSQVDENSTEALILGGTHNSSNSNPVTPPAVGVSQSALHMFSVSATRTSADTMHSFHSGLPVQFDSAGPGAEQHRRPRDVPQELWDEICKLRLQRISLEERSIELMRAMEINLARFDRLMQMQGINSYTIEALGHALELIKQKA</sequence>
<name>G0TWX2_TRYVY</name>
<dbReference type="AlphaFoldDB" id="G0TWX2"/>
<evidence type="ECO:0000313" key="2">
    <source>
        <dbReference type="EMBL" id="CCC48460.1"/>
    </source>
</evidence>
<feature type="region of interest" description="Disordered" evidence="1">
    <location>
        <begin position="85"/>
        <end position="117"/>
    </location>
</feature>
<protein>
    <submittedName>
        <fullName evidence="2">Uncharacterized protein</fullName>
    </submittedName>
</protein>
<accession>G0TWX2</accession>
<proteinExistence type="predicted"/>
<gene>
    <name evidence="2" type="ORF">TVY486_0602510</name>
</gene>
<dbReference type="EMBL" id="HE573022">
    <property type="protein sequence ID" value="CCC48460.1"/>
    <property type="molecule type" value="Genomic_DNA"/>
</dbReference>
<organism evidence="2">
    <name type="scientific">Trypanosoma vivax (strain Y486)</name>
    <dbReference type="NCBI Taxonomy" id="1055687"/>
    <lineage>
        <taxon>Eukaryota</taxon>
        <taxon>Discoba</taxon>
        <taxon>Euglenozoa</taxon>
        <taxon>Kinetoplastea</taxon>
        <taxon>Metakinetoplastina</taxon>
        <taxon>Trypanosomatida</taxon>
        <taxon>Trypanosomatidae</taxon>
        <taxon>Trypanosoma</taxon>
        <taxon>Duttonella</taxon>
    </lineage>
</organism>
<dbReference type="VEuPathDB" id="TriTrypDB:TvY486_0602510"/>
<reference evidence="2" key="1">
    <citation type="journal article" date="2012" name="Proc. Natl. Acad. Sci. U.S.A.">
        <title>Antigenic diversity is generated by distinct evolutionary mechanisms in African trypanosome species.</title>
        <authorList>
            <person name="Jackson A.P."/>
            <person name="Berry A."/>
            <person name="Aslett M."/>
            <person name="Allison H.C."/>
            <person name="Burton P."/>
            <person name="Vavrova-Anderson J."/>
            <person name="Brown R."/>
            <person name="Browne H."/>
            <person name="Corton N."/>
            <person name="Hauser H."/>
            <person name="Gamble J."/>
            <person name="Gilderthorp R."/>
            <person name="Marcello L."/>
            <person name="McQuillan J."/>
            <person name="Otto T.D."/>
            <person name="Quail M.A."/>
            <person name="Sanders M.J."/>
            <person name="van Tonder A."/>
            <person name="Ginger M.L."/>
            <person name="Field M.C."/>
            <person name="Barry J.D."/>
            <person name="Hertz-Fowler C."/>
            <person name="Berriman M."/>
        </authorList>
    </citation>
    <scope>NUCLEOTIDE SEQUENCE</scope>
    <source>
        <strain evidence="2">Y486</strain>
    </source>
</reference>